<dbReference type="Pfam" id="PF02561">
    <property type="entry name" value="FliS"/>
    <property type="match status" value="1"/>
</dbReference>
<evidence type="ECO:0000313" key="8">
    <source>
        <dbReference type="Proteomes" id="UP000613768"/>
    </source>
</evidence>
<accession>A0AAW3ZEV6</accession>
<reference evidence="7 8" key="1">
    <citation type="submission" date="2020-09" db="EMBL/GenBank/DDBJ databases">
        <title>Pseudoxanthomonas sp. CAU 1598 isolated from sand of Yaerae Beach.</title>
        <authorList>
            <person name="Kim W."/>
        </authorList>
    </citation>
    <scope>NUCLEOTIDE SEQUENCE [LARGE SCALE GENOMIC DNA]</scope>
    <source>
        <strain evidence="7 8">CAU 1598</strain>
    </source>
</reference>
<evidence type="ECO:0000256" key="6">
    <source>
        <dbReference type="PIRNR" id="PIRNR039090"/>
    </source>
</evidence>
<dbReference type="AlphaFoldDB" id="A0AAW3ZEV6"/>
<evidence type="ECO:0000256" key="4">
    <source>
        <dbReference type="ARBA" id="ARBA00022795"/>
    </source>
</evidence>
<comment type="subcellular location">
    <subcellularLocation>
        <location evidence="1 6">Cytoplasm</location>
        <location evidence="1 6">Cytosol</location>
    </subcellularLocation>
</comment>
<gene>
    <name evidence="7" type="ORF">IFO71_03230</name>
</gene>
<dbReference type="InterPro" id="IPR003713">
    <property type="entry name" value="FliS"/>
</dbReference>
<evidence type="ECO:0000256" key="2">
    <source>
        <dbReference type="ARBA" id="ARBA00008787"/>
    </source>
</evidence>
<dbReference type="PANTHER" id="PTHR34773">
    <property type="entry name" value="FLAGELLAR SECRETION CHAPERONE FLIS"/>
    <property type="match status" value="1"/>
</dbReference>
<dbReference type="PANTHER" id="PTHR34773:SF1">
    <property type="entry name" value="FLAGELLAR SECRETION CHAPERONE FLIS"/>
    <property type="match status" value="1"/>
</dbReference>
<keyword evidence="7" id="KW-0969">Cilium</keyword>
<dbReference type="InterPro" id="IPR036584">
    <property type="entry name" value="FliS_sf"/>
</dbReference>
<comment type="similarity">
    <text evidence="2 6">Belongs to the FliS family.</text>
</comment>
<keyword evidence="5" id="KW-0143">Chaperone</keyword>
<dbReference type="GO" id="GO:0044780">
    <property type="term" value="P:bacterial-type flagellum assembly"/>
    <property type="evidence" value="ECO:0007669"/>
    <property type="project" value="InterPro"/>
</dbReference>
<organism evidence="7 8">
    <name type="scientific">Pseudomarimonas arenosa</name>
    <dbReference type="NCBI Taxonomy" id="2774145"/>
    <lineage>
        <taxon>Bacteria</taxon>
        <taxon>Pseudomonadati</taxon>
        <taxon>Pseudomonadota</taxon>
        <taxon>Gammaproteobacteria</taxon>
        <taxon>Lysobacterales</taxon>
        <taxon>Lysobacteraceae</taxon>
        <taxon>Pseudomarimonas</taxon>
    </lineage>
</organism>
<dbReference type="RefSeq" id="WP_192028093.1">
    <property type="nucleotide sequence ID" value="NZ_JACYTR010000004.1"/>
</dbReference>
<name>A0AAW3ZEV6_9GAMM</name>
<dbReference type="CDD" id="cd16098">
    <property type="entry name" value="FliS"/>
    <property type="match status" value="1"/>
</dbReference>
<keyword evidence="4 6" id="KW-1005">Bacterial flagellum biogenesis</keyword>
<dbReference type="GO" id="GO:0005829">
    <property type="term" value="C:cytosol"/>
    <property type="evidence" value="ECO:0007669"/>
    <property type="project" value="UniProtKB-SubCell"/>
</dbReference>
<evidence type="ECO:0000256" key="1">
    <source>
        <dbReference type="ARBA" id="ARBA00004514"/>
    </source>
</evidence>
<evidence type="ECO:0000256" key="5">
    <source>
        <dbReference type="ARBA" id="ARBA00023186"/>
    </source>
</evidence>
<keyword evidence="8" id="KW-1185">Reference proteome</keyword>
<dbReference type="Proteomes" id="UP000613768">
    <property type="component" value="Unassembled WGS sequence"/>
</dbReference>
<keyword evidence="7" id="KW-0282">Flagellum</keyword>
<dbReference type="SUPFAM" id="SSF101116">
    <property type="entry name" value="Flagellar export chaperone FliS"/>
    <property type="match status" value="1"/>
</dbReference>
<keyword evidence="3 6" id="KW-0963">Cytoplasm</keyword>
<dbReference type="Gene3D" id="1.20.120.340">
    <property type="entry name" value="Flagellar protein FliS"/>
    <property type="match status" value="1"/>
</dbReference>
<dbReference type="PIRSF" id="PIRSF039090">
    <property type="entry name" value="Flis"/>
    <property type="match status" value="1"/>
</dbReference>
<evidence type="ECO:0000256" key="3">
    <source>
        <dbReference type="ARBA" id="ARBA00022490"/>
    </source>
</evidence>
<dbReference type="EMBL" id="JACYTR010000004">
    <property type="protein sequence ID" value="MBD8524745.1"/>
    <property type="molecule type" value="Genomic_DNA"/>
</dbReference>
<keyword evidence="7" id="KW-0966">Cell projection</keyword>
<dbReference type="GO" id="GO:0071973">
    <property type="term" value="P:bacterial-type flagellum-dependent cell motility"/>
    <property type="evidence" value="ECO:0007669"/>
    <property type="project" value="TreeGrafter"/>
</dbReference>
<comment type="caution">
    <text evidence="7">The sequence shown here is derived from an EMBL/GenBank/DDBJ whole genome shotgun (WGS) entry which is preliminary data.</text>
</comment>
<protein>
    <recommendedName>
        <fullName evidence="6">Flagellar secretion chaperone FliS</fullName>
    </recommendedName>
</protein>
<evidence type="ECO:0000313" key="7">
    <source>
        <dbReference type="EMBL" id="MBD8524745.1"/>
    </source>
</evidence>
<sequence>MTNRTKGTPIPVCEPDPHAQVALLLQGAVHRGHIAGRALQSKDAKGCARAVMSALRIIDTLHAALDPRAGEIANRLQYLYSYVALRMLEGHGSSDPVPIAEATQLLAEIASGWAAIPLEQRAGPAIAA</sequence>
<proteinExistence type="inferred from homology"/>